<proteinExistence type="predicted"/>
<dbReference type="Proteomes" id="UP001523369">
    <property type="component" value="Unassembled WGS sequence"/>
</dbReference>
<dbReference type="EMBL" id="JAMYJR010000032">
    <property type="protein sequence ID" value="MCO8274781.1"/>
    <property type="molecule type" value="Genomic_DNA"/>
</dbReference>
<protein>
    <submittedName>
        <fullName evidence="1">Uncharacterized protein</fullName>
    </submittedName>
</protein>
<reference evidence="1 2" key="1">
    <citation type="submission" date="2022-06" db="EMBL/GenBank/DDBJ databases">
        <title>New Species of the Genus Actinoplanes, ActinopZanes ferrugineus.</title>
        <authorList>
            <person name="Ding P."/>
        </authorList>
    </citation>
    <scope>NUCLEOTIDE SEQUENCE [LARGE SCALE GENOMIC DNA]</scope>
    <source>
        <strain evidence="1 2">TRM88003</strain>
    </source>
</reference>
<evidence type="ECO:0000313" key="2">
    <source>
        <dbReference type="Proteomes" id="UP001523369"/>
    </source>
</evidence>
<accession>A0ABT1DYT1</accession>
<gene>
    <name evidence="1" type="ORF">M1L60_29715</name>
</gene>
<evidence type="ECO:0000313" key="1">
    <source>
        <dbReference type="EMBL" id="MCO8274781.1"/>
    </source>
</evidence>
<sequence>MLGRLIYLCGERVRLTDMLKTQDVTPETVCELVERGLIVAKLNSEEIDLTPGLIKTHRRRLILRLSKAGESYYWENPHRVLRSLSNARIGLHLSYLLGMVLFEDLAELHREGMIEAFTEDGDEIELGNARQPFSGSLRLLLPGGAEAWVSAVVVRITRAGQLYAERN</sequence>
<dbReference type="RefSeq" id="WP_253240840.1">
    <property type="nucleotide sequence ID" value="NZ_JAMYJR010000032.1"/>
</dbReference>
<keyword evidence="2" id="KW-1185">Reference proteome</keyword>
<organism evidence="1 2">
    <name type="scientific">Paractinoplanes aksuensis</name>
    <dbReference type="NCBI Taxonomy" id="2939490"/>
    <lineage>
        <taxon>Bacteria</taxon>
        <taxon>Bacillati</taxon>
        <taxon>Actinomycetota</taxon>
        <taxon>Actinomycetes</taxon>
        <taxon>Micromonosporales</taxon>
        <taxon>Micromonosporaceae</taxon>
        <taxon>Paractinoplanes</taxon>
    </lineage>
</organism>
<name>A0ABT1DYT1_9ACTN</name>
<comment type="caution">
    <text evidence="1">The sequence shown here is derived from an EMBL/GenBank/DDBJ whole genome shotgun (WGS) entry which is preliminary data.</text>
</comment>